<evidence type="ECO:0000256" key="3">
    <source>
        <dbReference type="ARBA" id="ARBA00022729"/>
    </source>
</evidence>
<keyword evidence="6" id="KW-1015">Disulfide bond</keyword>
<sequence>MEKFTYFKTGTQKVWKLSILRETNVLISSVLSLTDVDCLVIDLQYIECSWKTHWTPDVNYTFYSRFQFDALAECANYMTEKGMKIGCQQPSDDLLLRRFSTFYTVLEYENDRISKEHDLRTKSMYIYIKLNPPTNLTVQNNSDSNLCFEWNKMSRCAESEVRYRMNNNSEWMVSDFNPSRPSVIFLDSCSELQVRSRIDASCGQSLWWSDWSEPVVWESNKRQGNNTSKKYMEQLIWVQFMALVFVYLTRFFMALYNAEIILILLYFLCFSHDLNHIALFHGVSHLYSPFIIVSHLKIM</sequence>
<dbReference type="SUPFAM" id="SSF49265">
    <property type="entry name" value="Fibronectin type III"/>
    <property type="match status" value="2"/>
</dbReference>
<dbReference type="InterPro" id="IPR013783">
    <property type="entry name" value="Ig-like_fold"/>
</dbReference>
<evidence type="ECO:0000313" key="10">
    <source>
        <dbReference type="Ensembl" id="ENSSORP00005020666.1"/>
    </source>
</evidence>
<evidence type="ECO:0000256" key="6">
    <source>
        <dbReference type="ARBA" id="ARBA00023157"/>
    </source>
</evidence>
<dbReference type="InterPro" id="IPR036116">
    <property type="entry name" value="FN3_sf"/>
</dbReference>
<organism evidence="10 11">
    <name type="scientific">Sphaeramia orbicularis</name>
    <name type="common">orbiculate cardinalfish</name>
    <dbReference type="NCBI Taxonomy" id="375764"/>
    <lineage>
        <taxon>Eukaryota</taxon>
        <taxon>Metazoa</taxon>
        <taxon>Chordata</taxon>
        <taxon>Craniata</taxon>
        <taxon>Vertebrata</taxon>
        <taxon>Euteleostomi</taxon>
        <taxon>Actinopterygii</taxon>
        <taxon>Neopterygii</taxon>
        <taxon>Teleostei</taxon>
        <taxon>Neoteleostei</taxon>
        <taxon>Acanthomorphata</taxon>
        <taxon>Gobiaria</taxon>
        <taxon>Kurtiformes</taxon>
        <taxon>Apogonoidei</taxon>
        <taxon>Apogonidae</taxon>
        <taxon>Apogoninae</taxon>
        <taxon>Sphaeramia</taxon>
    </lineage>
</organism>
<reference evidence="10" key="2">
    <citation type="submission" date="2025-08" db="UniProtKB">
        <authorList>
            <consortium name="Ensembl"/>
        </authorList>
    </citation>
    <scope>IDENTIFICATION</scope>
</reference>
<comment type="subcellular location">
    <subcellularLocation>
        <location evidence="1">Membrane</location>
        <topology evidence="1">Single-pass membrane protein</topology>
    </subcellularLocation>
</comment>
<keyword evidence="2 8" id="KW-0812">Transmembrane</keyword>
<keyword evidence="5 8" id="KW-0472">Membrane</keyword>
<keyword evidence="3" id="KW-0732">Signal</keyword>
<evidence type="ECO:0000256" key="1">
    <source>
        <dbReference type="ARBA" id="ARBA00004167"/>
    </source>
</evidence>
<evidence type="ECO:0000256" key="2">
    <source>
        <dbReference type="ARBA" id="ARBA00022692"/>
    </source>
</evidence>
<accession>A0A672ZU15</accession>
<reference evidence="10" key="1">
    <citation type="submission" date="2019-06" db="EMBL/GenBank/DDBJ databases">
        <authorList>
            <consortium name="Wellcome Sanger Institute Data Sharing"/>
        </authorList>
    </citation>
    <scope>NUCLEOTIDE SEQUENCE [LARGE SCALE GENOMIC DNA]</scope>
</reference>
<dbReference type="Gene3D" id="2.60.40.10">
    <property type="entry name" value="Immunoglobulins"/>
    <property type="match status" value="2"/>
</dbReference>
<protein>
    <recommendedName>
        <fullName evidence="9">Cytokine receptor-like factor 2-like D1 domain-containing protein</fullName>
    </recommendedName>
</protein>
<dbReference type="Pfam" id="PF21604">
    <property type="entry name" value="CRLF2_D1"/>
    <property type="match status" value="1"/>
</dbReference>
<evidence type="ECO:0000256" key="8">
    <source>
        <dbReference type="SAM" id="Phobius"/>
    </source>
</evidence>
<dbReference type="AlphaFoldDB" id="A0A672ZU15"/>
<dbReference type="PANTHER" id="PTHR23037">
    <property type="entry name" value="CYTOKINE RECEPTOR"/>
    <property type="match status" value="1"/>
</dbReference>
<evidence type="ECO:0000259" key="9">
    <source>
        <dbReference type="Pfam" id="PF21604"/>
    </source>
</evidence>
<name>A0A672ZU15_9TELE</name>
<proteinExistence type="predicted"/>
<evidence type="ECO:0000256" key="5">
    <source>
        <dbReference type="ARBA" id="ARBA00023136"/>
    </source>
</evidence>
<dbReference type="Ensembl" id="ENSSORT00005021243.1">
    <property type="protein sequence ID" value="ENSSORP00005020666.1"/>
    <property type="gene ID" value="ENSSORG00005010044.1"/>
</dbReference>
<dbReference type="InterPro" id="IPR048651">
    <property type="entry name" value="CRLF2-like_D1"/>
</dbReference>
<dbReference type="GO" id="GO:0004896">
    <property type="term" value="F:cytokine receptor activity"/>
    <property type="evidence" value="ECO:0007669"/>
    <property type="project" value="TreeGrafter"/>
</dbReference>
<feature type="transmembrane region" description="Helical" evidence="8">
    <location>
        <begin position="235"/>
        <end position="268"/>
    </location>
</feature>
<feature type="domain" description="Cytokine receptor-like factor 2-like D1" evidence="9">
    <location>
        <begin position="41"/>
        <end position="88"/>
    </location>
</feature>
<feature type="transmembrane region" description="Helical" evidence="8">
    <location>
        <begin position="274"/>
        <end position="293"/>
    </location>
</feature>
<keyword evidence="7" id="KW-0675">Receptor</keyword>
<dbReference type="Proteomes" id="UP000472271">
    <property type="component" value="Chromosome 14"/>
</dbReference>
<dbReference type="PANTHER" id="PTHR23037:SF28">
    <property type="entry name" value="ERYTHROPOIETIN RECEPTOR"/>
    <property type="match status" value="1"/>
</dbReference>
<evidence type="ECO:0000256" key="4">
    <source>
        <dbReference type="ARBA" id="ARBA00022989"/>
    </source>
</evidence>
<evidence type="ECO:0000313" key="11">
    <source>
        <dbReference type="Proteomes" id="UP000472271"/>
    </source>
</evidence>
<dbReference type="GO" id="GO:0009897">
    <property type="term" value="C:external side of plasma membrane"/>
    <property type="evidence" value="ECO:0007669"/>
    <property type="project" value="TreeGrafter"/>
</dbReference>
<keyword evidence="11" id="KW-1185">Reference proteome</keyword>
<reference evidence="10" key="3">
    <citation type="submission" date="2025-09" db="UniProtKB">
        <authorList>
            <consortium name="Ensembl"/>
        </authorList>
    </citation>
    <scope>IDENTIFICATION</scope>
</reference>
<evidence type="ECO:0000256" key="7">
    <source>
        <dbReference type="ARBA" id="ARBA00023170"/>
    </source>
</evidence>
<keyword evidence="4 8" id="KW-1133">Transmembrane helix</keyword>